<name>A0AAV5AQA9_9AGAM</name>
<protein>
    <recommendedName>
        <fullName evidence="1">AB hydrolase-1 domain-containing protein</fullName>
    </recommendedName>
</protein>
<evidence type="ECO:0000313" key="2">
    <source>
        <dbReference type="EMBL" id="GJJ14080.1"/>
    </source>
</evidence>
<proteinExistence type="predicted"/>
<feature type="domain" description="AB hydrolase-1" evidence="1">
    <location>
        <begin position="37"/>
        <end position="131"/>
    </location>
</feature>
<dbReference type="SUPFAM" id="SSF53474">
    <property type="entry name" value="alpha/beta-Hydrolases"/>
    <property type="match status" value="1"/>
</dbReference>
<dbReference type="AlphaFoldDB" id="A0AAV5AQA9"/>
<dbReference type="Proteomes" id="UP001050691">
    <property type="component" value="Unassembled WGS sequence"/>
</dbReference>
<evidence type="ECO:0000259" key="1">
    <source>
        <dbReference type="Pfam" id="PF00561"/>
    </source>
</evidence>
<keyword evidence="3" id="KW-1185">Reference proteome</keyword>
<dbReference type="InterPro" id="IPR029058">
    <property type="entry name" value="AB_hydrolase_fold"/>
</dbReference>
<dbReference type="Gene3D" id="3.40.50.1820">
    <property type="entry name" value="alpha/beta hydrolase"/>
    <property type="match status" value="2"/>
</dbReference>
<dbReference type="Pfam" id="PF00561">
    <property type="entry name" value="Abhydrolase_1"/>
    <property type="match status" value="1"/>
</dbReference>
<organism evidence="2 3">
    <name type="scientific">Clathrus columnatus</name>
    <dbReference type="NCBI Taxonomy" id="1419009"/>
    <lineage>
        <taxon>Eukaryota</taxon>
        <taxon>Fungi</taxon>
        <taxon>Dikarya</taxon>
        <taxon>Basidiomycota</taxon>
        <taxon>Agaricomycotina</taxon>
        <taxon>Agaricomycetes</taxon>
        <taxon>Phallomycetidae</taxon>
        <taxon>Phallales</taxon>
        <taxon>Clathraceae</taxon>
        <taxon>Clathrus</taxon>
    </lineage>
</organism>
<dbReference type="PANTHER" id="PTHR43798:SF33">
    <property type="entry name" value="HYDROLASE, PUTATIVE (AFU_ORTHOLOGUE AFUA_2G14860)-RELATED"/>
    <property type="match status" value="1"/>
</dbReference>
<reference evidence="2" key="1">
    <citation type="submission" date="2021-10" db="EMBL/GenBank/DDBJ databases">
        <title>De novo Genome Assembly of Clathrus columnatus (Basidiomycota, Fungi) Using Illumina and Nanopore Sequence Data.</title>
        <authorList>
            <person name="Ogiso-Tanaka E."/>
            <person name="Itagaki H."/>
            <person name="Hosoya T."/>
            <person name="Hosaka K."/>
        </authorList>
    </citation>
    <scope>NUCLEOTIDE SEQUENCE</scope>
    <source>
        <strain evidence="2">MO-923</strain>
    </source>
</reference>
<evidence type="ECO:0000313" key="3">
    <source>
        <dbReference type="Proteomes" id="UP001050691"/>
    </source>
</evidence>
<dbReference type="EMBL" id="BPWL01000009">
    <property type="protein sequence ID" value="GJJ14080.1"/>
    <property type="molecule type" value="Genomic_DNA"/>
</dbReference>
<accession>A0AAV5AQA9</accession>
<comment type="caution">
    <text evidence="2">The sequence shown here is derived from an EMBL/GenBank/DDBJ whole genome shotgun (WGS) entry which is preliminary data.</text>
</comment>
<dbReference type="GO" id="GO:0016020">
    <property type="term" value="C:membrane"/>
    <property type="evidence" value="ECO:0007669"/>
    <property type="project" value="TreeGrafter"/>
</dbReference>
<sequence length="250" mass="27524">MITIQLGLMSPNVDNIVRLPFGRTGYHLFGPAEGVKIVLVHGLSTPSLIWHRIAPFLAEHGFHVLIYDLIGRGYSEAPGLQIEYTPDFYVTQLSLLMHHVNFTNAHILGLSMLLKGGGIIAAFAATFPQMVTQKLDSKPASLTEKLYALQAASLPGFQHAVSSSILHGPISGMEEAFKLIANTAHIKSLIIHGTDDEAVDFSFGKKIHDILAEKSELFVLEGADHDFIVGEVYYEQTRQKILEFLSDSQE</sequence>
<gene>
    <name evidence="2" type="ORF">Clacol_008337</name>
</gene>
<dbReference type="PANTHER" id="PTHR43798">
    <property type="entry name" value="MONOACYLGLYCEROL LIPASE"/>
    <property type="match status" value="1"/>
</dbReference>
<dbReference type="InterPro" id="IPR000073">
    <property type="entry name" value="AB_hydrolase_1"/>
</dbReference>
<dbReference type="InterPro" id="IPR050266">
    <property type="entry name" value="AB_hydrolase_sf"/>
</dbReference>